<sequence length="109" mass="12402">MRLPTLAVLASVVPIVAADYMLVLTSCLNGRCGSQGWWTTVEDTYWVDANEGCRDPDVPSMWSLCMDWGNQRGHFFFEGQPKRCIRKVSEGWAEYGMTSSNWDEVPCTW</sequence>
<proteinExistence type="predicted"/>
<dbReference type="AlphaFoldDB" id="A0AAN6SRP5"/>
<dbReference type="EMBL" id="MU854397">
    <property type="protein sequence ID" value="KAK4039563.1"/>
    <property type="molecule type" value="Genomic_DNA"/>
</dbReference>
<evidence type="ECO:0008006" key="4">
    <source>
        <dbReference type="Google" id="ProtNLM"/>
    </source>
</evidence>
<dbReference type="Proteomes" id="UP001303115">
    <property type="component" value="Unassembled WGS sequence"/>
</dbReference>
<comment type="caution">
    <text evidence="2">The sequence shown here is derived from an EMBL/GenBank/DDBJ whole genome shotgun (WGS) entry which is preliminary data.</text>
</comment>
<evidence type="ECO:0000256" key="1">
    <source>
        <dbReference type="SAM" id="SignalP"/>
    </source>
</evidence>
<gene>
    <name evidence="2" type="ORF">C8A01DRAFT_16471</name>
</gene>
<feature type="chain" id="PRO_5042968918" description="Secreted protein" evidence="1">
    <location>
        <begin position="19"/>
        <end position="109"/>
    </location>
</feature>
<reference evidence="3" key="1">
    <citation type="journal article" date="2023" name="Mol. Phylogenet. Evol.">
        <title>Genome-scale phylogeny and comparative genomics of the fungal order Sordariales.</title>
        <authorList>
            <person name="Hensen N."/>
            <person name="Bonometti L."/>
            <person name="Westerberg I."/>
            <person name="Brannstrom I.O."/>
            <person name="Guillou S."/>
            <person name="Cros-Aarteil S."/>
            <person name="Calhoun S."/>
            <person name="Haridas S."/>
            <person name="Kuo A."/>
            <person name="Mondo S."/>
            <person name="Pangilinan J."/>
            <person name="Riley R."/>
            <person name="LaButti K."/>
            <person name="Andreopoulos B."/>
            <person name="Lipzen A."/>
            <person name="Chen C."/>
            <person name="Yan M."/>
            <person name="Daum C."/>
            <person name="Ng V."/>
            <person name="Clum A."/>
            <person name="Steindorff A."/>
            <person name="Ohm R.A."/>
            <person name="Martin F."/>
            <person name="Silar P."/>
            <person name="Natvig D.O."/>
            <person name="Lalanne C."/>
            <person name="Gautier V."/>
            <person name="Ament-Velasquez S.L."/>
            <person name="Kruys A."/>
            <person name="Hutchinson M.I."/>
            <person name="Powell A.J."/>
            <person name="Barry K."/>
            <person name="Miller A.N."/>
            <person name="Grigoriev I.V."/>
            <person name="Debuchy R."/>
            <person name="Gladieux P."/>
            <person name="Hiltunen Thoren M."/>
            <person name="Johannesson H."/>
        </authorList>
    </citation>
    <scope>NUCLEOTIDE SEQUENCE [LARGE SCALE GENOMIC DNA]</scope>
    <source>
        <strain evidence="3">CBS 284.82</strain>
    </source>
</reference>
<organism evidence="2 3">
    <name type="scientific">Parachaetomium inaequale</name>
    <dbReference type="NCBI Taxonomy" id="2588326"/>
    <lineage>
        <taxon>Eukaryota</taxon>
        <taxon>Fungi</taxon>
        <taxon>Dikarya</taxon>
        <taxon>Ascomycota</taxon>
        <taxon>Pezizomycotina</taxon>
        <taxon>Sordariomycetes</taxon>
        <taxon>Sordariomycetidae</taxon>
        <taxon>Sordariales</taxon>
        <taxon>Chaetomiaceae</taxon>
        <taxon>Parachaetomium</taxon>
    </lineage>
</organism>
<protein>
    <recommendedName>
        <fullName evidence="4">Secreted protein</fullName>
    </recommendedName>
</protein>
<keyword evidence="1" id="KW-0732">Signal</keyword>
<evidence type="ECO:0000313" key="3">
    <source>
        <dbReference type="Proteomes" id="UP001303115"/>
    </source>
</evidence>
<name>A0AAN6SRP5_9PEZI</name>
<feature type="signal peptide" evidence="1">
    <location>
        <begin position="1"/>
        <end position="18"/>
    </location>
</feature>
<keyword evidence="3" id="KW-1185">Reference proteome</keyword>
<evidence type="ECO:0000313" key="2">
    <source>
        <dbReference type="EMBL" id="KAK4039563.1"/>
    </source>
</evidence>
<accession>A0AAN6SRP5</accession>